<evidence type="ECO:0000313" key="7">
    <source>
        <dbReference type="Proteomes" id="UP000305948"/>
    </source>
</evidence>
<proteinExistence type="inferred from homology"/>
<sequence length="912" mass="100318">MDAIRVTKVENVLCCKGGKTGSGTLHLTAHHLIFHYQDGEEEEMWVPYPLISLVTRLPQTLQGRCPITVRCRTFETFSLVFVQESVAIDVFESVKELTVITSVQQLYAFFYTPNPPFPTNTGWNIYSVREEFGRMGVGTRTKAWRFTDLNRDYSFSPTYPARLVVPTKISDTTLQYAGKYRSKARIPALTYLHWANFGSITRSSQPMVGLTQSRSVQDEKLVEATFQSHWAPESRAGPATVYGATTTNLIVDARPTTNAMANTAKGAGSENMDHYKDARKAYLGIDHIHVMRDSLGKVVEALRETDALSATVSGDLPGEREPMAVLDRGALRRSGWLRHMSAIMEGSNLIVRNVHVNSSHVLIHCSDGWDRTSQLSALAQLCLDPFYRTMKGFMILVEKDWVSFGHKFLDRCGHLSSEKFFVAPVENTGGGGSAEAAQAFFASVQKRFASQADIKETSPVFHQFLESTWQVQRQFPERFEFNERFLRQLYYHLYACQFGTFLFNSERERRVGEAGPPPCERTVSVWDYFNAPEEKEKNLNPDYDPSLDDPARRESKADMGVLFPNPKDIRFWYQLYGRTDEEMNGRIVTTQARGVEMLGPLEGGEDDPAVLTPTAASVPPSPAGTPARDLPSSTQLLESSTDLVSQPSPQTIASSGLPSSPPQLSQLTLNDASAATGSSSEFSLRTPGSPHRTPSPIPRRGATSPRRPPDWTGGVKSIWGKLSTNASTAFSAVQGAYDGVARDLSKSLAAPTDDGESGVNAGELKSRDQLNSPWGEDSASPTSRAQPSYTVSSSNPWDTMRERHTVPSVFLDNPWNTARVPSPSHAPLLSEIPFTGSSSLPDDPTISHPKPIAPVRTSTLERPRDVVSPAPVIQASPETNSPSGATRVSSPQPTPAPDRPPENVDPLGVGFM</sequence>
<dbReference type="PROSITE" id="PS00383">
    <property type="entry name" value="TYR_PHOSPHATASE_1"/>
    <property type="match status" value="1"/>
</dbReference>
<evidence type="ECO:0000313" key="6">
    <source>
        <dbReference type="EMBL" id="TFK54732.1"/>
    </source>
</evidence>
<dbReference type="InterPro" id="IPR010569">
    <property type="entry name" value="Myotubularin-like_Pase_dom"/>
</dbReference>
<dbReference type="Pfam" id="PF06602">
    <property type="entry name" value="Myotub-related"/>
    <property type="match status" value="1"/>
</dbReference>
<organism evidence="6 7">
    <name type="scientific">Heliocybe sulcata</name>
    <dbReference type="NCBI Taxonomy" id="5364"/>
    <lineage>
        <taxon>Eukaryota</taxon>
        <taxon>Fungi</taxon>
        <taxon>Dikarya</taxon>
        <taxon>Basidiomycota</taxon>
        <taxon>Agaricomycotina</taxon>
        <taxon>Agaricomycetes</taxon>
        <taxon>Gloeophyllales</taxon>
        <taxon>Gloeophyllaceae</taxon>
        <taxon>Heliocybe</taxon>
    </lineage>
</organism>
<feature type="region of interest" description="Disordered" evidence="4">
    <location>
        <begin position="598"/>
        <end position="717"/>
    </location>
</feature>
<comment type="similarity">
    <text evidence="1">Belongs to the protein-tyrosine phosphatase family. Non-receptor class myotubularin subfamily.</text>
</comment>
<evidence type="ECO:0000256" key="1">
    <source>
        <dbReference type="ARBA" id="ARBA00007471"/>
    </source>
</evidence>
<dbReference type="InterPro" id="IPR016130">
    <property type="entry name" value="Tyr_Pase_AS"/>
</dbReference>
<dbReference type="InterPro" id="IPR030564">
    <property type="entry name" value="Myotubularin"/>
</dbReference>
<dbReference type="PANTHER" id="PTHR10807">
    <property type="entry name" value="MYOTUBULARIN-RELATED"/>
    <property type="match status" value="1"/>
</dbReference>
<feature type="compositionally biased region" description="Polar residues" evidence="4">
    <location>
        <begin position="668"/>
        <end position="683"/>
    </location>
</feature>
<dbReference type="Proteomes" id="UP000305948">
    <property type="component" value="Unassembled WGS sequence"/>
</dbReference>
<dbReference type="CDD" id="cd17666">
    <property type="entry name" value="PTP-MTM-like_fungal"/>
    <property type="match status" value="1"/>
</dbReference>
<feature type="compositionally biased region" description="Low complexity" evidence="4">
    <location>
        <begin position="654"/>
        <end position="667"/>
    </location>
</feature>
<dbReference type="SUPFAM" id="SSF52799">
    <property type="entry name" value="(Phosphotyrosine protein) phosphatases II"/>
    <property type="match status" value="1"/>
</dbReference>
<dbReference type="InterPro" id="IPR029021">
    <property type="entry name" value="Prot-tyrosine_phosphatase-like"/>
</dbReference>
<evidence type="ECO:0000256" key="4">
    <source>
        <dbReference type="SAM" id="MobiDB-lite"/>
    </source>
</evidence>
<dbReference type="InterPro" id="IPR011993">
    <property type="entry name" value="PH-like_dom_sf"/>
</dbReference>
<keyword evidence="7" id="KW-1185">Reference proteome</keyword>
<evidence type="ECO:0000256" key="3">
    <source>
        <dbReference type="PIRSR" id="PIRSR630564-2"/>
    </source>
</evidence>
<dbReference type="GO" id="GO:0005737">
    <property type="term" value="C:cytoplasm"/>
    <property type="evidence" value="ECO:0007669"/>
    <property type="project" value="TreeGrafter"/>
</dbReference>
<evidence type="ECO:0000259" key="5">
    <source>
        <dbReference type="PROSITE" id="PS51339"/>
    </source>
</evidence>
<evidence type="ECO:0000256" key="2">
    <source>
        <dbReference type="PIRSR" id="PIRSR630564-1"/>
    </source>
</evidence>
<dbReference type="GO" id="GO:0004438">
    <property type="term" value="F:phosphatidylinositol-3-phosphate phosphatase activity"/>
    <property type="evidence" value="ECO:0007669"/>
    <property type="project" value="TreeGrafter"/>
</dbReference>
<dbReference type="InterPro" id="IPR048994">
    <property type="entry name" value="PH-GRAM_MTMR6-9"/>
</dbReference>
<dbReference type="STRING" id="5364.A0A5C3NBS4"/>
<accession>A0A5C3NBS4</accession>
<dbReference type="Pfam" id="PF21098">
    <property type="entry name" value="PH-GRAM_MTMR6-like"/>
    <property type="match status" value="1"/>
</dbReference>
<feature type="region of interest" description="Disordered" evidence="4">
    <location>
        <begin position="748"/>
        <end position="912"/>
    </location>
</feature>
<dbReference type="GO" id="GO:0016020">
    <property type="term" value="C:membrane"/>
    <property type="evidence" value="ECO:0007669"/>
    <property type="project" value="TreeGrafter"/>
</dbReference>
<feature type="compositionally biased region" description="Polar residues" evidence="4">
    <location>
        <begin position="779"/>
        <end position="797"/>
    </location>
</feature>
<dbReference type="Gene3D" id="2.30.29.30">
    <property type="entry name" value="Pleckstrin-homology domain (PH domain)/Phosphotyrosine-binding domain (PTB)"/>
    <property type="match status" value="1"/>
</dbReference>
<dbReference type="PANTHER" id="PTHR10807:SF128">
    <property type="entry name" value="PHOSPHATIDYLINOSITOL-3,5-BISPHOSPHATE 3-PHOSPHATASE"/>
    <property type="match status" value="1"/>
</dbReference>
<dbReference type="GO" id="GO:0046856">
    <property type="term" value="P:phosphatidylinositol dephosphorylation"/>
    <property type="evidence" value="ECO:0007669"/>
    <property type="project" value="TreeGrafter"/>
</dbReference>
<feature type="binding site" evidence="3">
    <location>
        <begin position="262"/>
        <end position="265"/>
    </location>
    <ligand>
        <name>substrate</name>
    </ligand>
</feature>
<gene>
    <name evidence="6" type="ORF">OE88DRAFT_1622789</name>
</gene>
<dbReference type="AlphaFoldDB" id="A0A5C3NBS4"/>
<name>A0A5C3NBS4_9AGAM</name>
<feature type="binding site" evidence="3">
    <location>
        <begin position="365"/>
        <end position="371"/>
    </location>
    <ligand>
        <name>substrate</name>
    </ligand>
</feature>
<dbReference type="EMBL" id="ML213505">
    <property type="protein sequence ID" value="TFK54732.1"/>
    <property type="molecule type" value="Genomic_DNA"/>
</dbReference>
<reference evidence="6 7" key="1">
    <citation type="journal article" date="2019" name="Nat. Ecol. Evol.">
        <title>Megaphylogeny resolves global patterns of mushroom evolution.</title>
        <authorList>
            <person name="Varga T."/>
            <person name="Krizsan K."/>
            <person name="Foldi C."/>
            <person name="Dima B."/>
            <person name="Sanchez-Garcia M."/>
            <person name="Sanchez-Ramirez S."/>
            <person name="Szollosi G.J."/>
            <person name="Szarkandi J.G."/>
            <person name="Papp V."/>
            <person name="Albert L."/>
            <person name="Andreopoulos W."/>
            <person name="Angelini C."/>
            <person name="Antonin V."/>
            <person name="Barry K.W."/>
            <person name="Bougher N.L."/>
            <person name="Buchanan P."/>
            <person name="Buyck B."/>
            <person name="Bense V."/>
            <person name="Catcheside P."/>
            <person name="Chovatia M."/>
            <person name="Cooper J."/>
            <person name="Damon W."/>
            <person name="Desjardin D."/>
            <person name="Finy P."/>
            <person name="Geml J."/>
            <person name="Haridas S."/>
            <person name="Hughes K."/>
            <person name="Justo A."/>
            <person name="Karasinski D."/>
            <person name="Kautmanova I."/>
            <person name="Kiss B."/>
            <person name="Kocsube S."/>
            <person name="Kotiranta H."/>
            <person name="LaButti K.M."/>
            <person name="Lechner B.E."/>
            <person name="Liimatainen K."/>
            <person name="Lipzen A."/>
            <person name="Lukacs Z."/>
            <person name="Mihaltcheva S."/>
            <person name="Morgado L.N."/>
            <person name="Niskanen T."/>
            <person name="Noordeloos M.E."/>
            <person name="Ohm R.A."/>
            <person name="Ortiz-Santana B."/>
            <person name="Ovrebo C."/>
            <person name="Racz N."/>
            <person name="Riley R."/>
            <person name="Savchenko A."/>
            <person name="Shiryaev A."/>
            <person name="Soop K."/>
            <person name="Spirin V."/>
            <person name="Szebenyi C."/>
            <person name="Tomsovsky M."/>
            <person name="Tulloss R.E."/>
            <person name="Uehling J."/>
            <person name="Grigoriev I.V."/>
            <person name="Vagvolgyi C."/>
            <person name="Papp T."/>
            <person name="Martin F.M."/>
            <person name="Miettinen O."/>
            <person name="Hibbett D.S."/>
            <person name="Nagy L.G."/>
        </authorList>
    </citation>
    <scope>NUCLEOTIDE SEQUENCE [LARGE SCALE GENOMIC DNA]</scope>
    <source>
        <strain evidence="6 7">OMC1185</strain>
    </source>
</reference>
<dbReference type="OrthoDB" id="271628at2759"/>
<feature type="compositionally biased region" description="Polar residues" evidence="4">
    <location>
        <begin position="631"/>
        <end position="653"/>
    </location>
</feature>
<dbReference type="PROSITE" id="PS51339">
    <property type="entry name" value="PPASE_MYOTUBULARIN"/>
    <property type="match status" value="1"/>
</dbReference>
<protein>
    <submittedName>
        <fullName evidence="6">Phosphatases II</fullName>
    </submittedName>
</protein>
<dbReference type="SUPFAM" id="SSF50729">
    <property type="entry name" value="PH domain-like"/>
    <property type="match status" value="1"/>
</dbReference>
<feature type="domain" description="Myotubularin phosphatase" evidence="5">
    <location>
        <begin position="122"/>
        <end position="576"/>
    </location>
</feature>
<feature type="active site" description="Phosphocysteine intermediate" evidence="2">
    <location>
        <position position="365"/>
    </location>
</feature>
<feature type="compositionally biased region" description="Polar residues" evidence="4">
    <location>
        <begin position="876"/>
        <end position="891"/>
    </location>
</feature>